<dbReference type="Proteomes" id="UP001497516">
    <property type="component" value="Chromosome 10"/>
</dbReference>
<reference evidence="1 2" key="1">
    <citation type="submission" date="2024-04" db="EMBL/GenBank/DDBJ databases">
        <authorList>
            <person name="Fracassetti M."/>
        </authorList>
    </citation>
    <scope>NUCLEOTIDE SEQUENCE [LARGE SCALE GENOMIC DNA]</scope>
</reference>
<keyword evidence="2" id="KW-1185">Reference proteome</keyword>
<evidence type="ECO:0000313" key="1">
    <source>
        <dbReference type="EMBL" id="CAL1362659.1"/>
    </source>
</evidence>
<accession>A0AAV2D2A0</accession>
<dbReference type="AlphaFoldDB" id="A0AAV2D2A0"/>
<sequence length="121" mass="14205">MFSCERIPGERVMFWTWAHTSLELLHLHGPGVCQSSSWRRSKSEVDALSVYLELAACIITRSRALREVHIDTRSPHLMRCPTVECRLPAKIESDICRARMELESQLRDLNHRMQPIHYTYR</sequence>
<name>A0AAV2D2A0_9ROSI</name>
<proteinExistence type="predicted"/>
<gene>
    <name evidence="1" type="ORF">LTRI10_LOCUS9559</name>
</gene>
<dbReference type="EMBL" id="OZ034814">
    <property type="protein sequence ID" value="CAL1362659.1"/>
    <property type="molecule type" value="Genomic_DNA"/>
</dbReference>
<protein>
    <submittedName>
        <fullName evidence="1">Uncharacterized protein</fullName>
    </submittedName>
</protein>
<organism evidence="1 2">
    <name type="scientific">Linum trigynum</name>
    <dbReference type="NCBI Taxonomy" id="586398"/>
    <lineage>
        <taxon>Eukaryota</taxon>
        <taxon>Viridiplantae</taxon>
        <taxon>Streptophyta</taxon>
        <taxon>Embryophyta</taxon>
        <taxon>Tracheophyta</taxon>
        <taxon>Spermatophyta</taxon>
        <taxon>Magnoliopsida</taxon>
        <taxon>eudicotyledons</taxon>
        <taxon>Gunneridae</taxon>
        <taxon>Pentapetalae</taxon>
        <taxon>rosids</taxon>
        <taxon>fabids</taxon>
        <taxon>Malpighiales</taxon>
        <taxon>Linaceae</taxon>
        <taxon>Linum</taxon>
    </lineage>
</organism>
<evidence type="ECO:0000313" key="2">
    <source>
        <dbReference type="Proteomes" id="UP001497516"/>
    </source>
</evidence>